<dbReference type="Proteomes" id="UP001597116">
    <property type="component" value="Unassembled WGS sequence"/>
</dbReference>
<proteinExistence type="predicted"/>
<protein>
    <recommendedName>
        <fullName evidence="3">TonB C-terminal domain-containing protein</fullName>
    </recommendedName>
</protein>
<organism evidence="1 2">
    <name type="scientific">Larkinella insperata</name>
    <dbReference type="NCBI Taxonomy" id="332158"/>
    <lineage>
        <taxon>Bacteria</taxon>
        <taxon>Pseudomonadati</taxon>
        <taxon>Bacteroidota</taxon>
        <taxon>Cytophagia</taxon>
        <taxon>Cytophagales</taxon>
        <taxon>Spirosomataceae</taxon>
        <taxon>Larkinella</taxon>
    </lineage>
</organism>
<accession>A0ABW3QN62</accession>
<name>A0ABW3QN62_9BACT</name>
<evidence type="ECO:0000313" key="1">
    <source>
        <dbReference type="EMBL" id="MFD1145381.1"/>
    </source>
</evidence>
<comment type="caution">
    <text evidence="1">The sequence shown here is derived from an EMBL/GenBank/DDBJ whole genome shotgun (WGS) entry which is preliminary data.</text>
</comment>
<evidence type="ECO:0008006" key="3">
    <source>
        <dbReference type="Google" id="ProtNLM"/>
    </source>
</evidence>
<dbReference type="EMBL" id="JBHTLP010000044">
    <property type="protein sequence ID" value="MFD1145381.1"/>
    <property type="molecule type" value="Genomic_DNA"/>
</dbReference>
<sequence>MKSAVLLLAFAWLMVASHFVIGGVLLSKGRPALHQQLAGLLTHPGQLGKDLSGIIVLQFQVSDDSRICRVRVFSGNAAIDAHFIRQLTGRKIRLLHPEFGQVHTIRMHLKSNQ</sequence>
<evidence type="ECO:0000313" key="2">
    <source>
        <dbReference type="Proteomes" id="UP001597116"/>
    </source>
</evidence>
<keyword evidence="2" id="KW-1185">Reference proteome</keyword>
<gene>
    <name evidence="1" type="ORF">ACFQ4C_29920</name>
</gene>
<dbReference type="RefSeq" id="WP_379885676.1">
    <property type="nucleotide sequence ID" value="NZ_JBHTLP010000044.1"/>
</dbReference>
<reference evidence="2" key="1">
    <citation type="journal article" date="2019" name="Int. J. Syst. Evol. Microbiol.">
        <title>The Global Catalogue of Microorganisms (GCM) 10K type strain sequencing project: providing services to taxonomists for standard genome sequencing and annotation.</title>
        <authorList>
            <consortium name="The Broad Institute Genomics Platform"/>
            <consortium name="The Broad Institute Genome Sequencing Center for Infectious Disease"/>
            <person name="Wu L."/>
            <person name="Ma J."/>
        </authorList>
    </citation>
    <scope>NUCLEOTIDE SEQUENCE [LARGE SCALE GENOMIC DNA]</scope>
    <source>
        <strain evidence="2">CCUG 55608</strain>
    </source>
</reference>